<dbReference type="NCBIfam" id="TIGR02937">
    <property type="entry name" value="sigma70-ECF"/>
    <property type="match status" value="1"/>
</dbReference>
<dbReference type="Pfam" id="PF04542">
    <property type="entry name" value="Sigma70_r2"/>
    <property type="match status" value="1"/>
</dbReference>
<dbReference type="PANTHER" id="PTHR43133">
    <property type="entry name" value="RNA POLYMERASE ECF-TYPE SIGMA FACTO"/>
    <property type="match status" value="1"/>
</dbReference>
<dbReference type="InterPro" id="IPR013249">
    <property type="entry name" value="RNA_pol_sigma70_r4_t2"/>
</dbReference>
<dbReference type="InterPro" id="IPR036388">
    <property type="entry name" value="WH-like_DNA-bd_sf"/>
</dbReference>
<feature type="region of interest" description="Disordered" evidence="6">
    <location>
        <begin position="1"/>
        <end position="22"/>
    </location>
</feature>
<dbReference type="GO" id="GO:0003677">
    <property type="term" value="F:DNA binding"/>
    <property type="evidence" value="ECO:0007669"/>
    <property type="project" value="UniProtKB-KW"/>
</dbReference>
<dbReference type="InterPro" id="IPR007627">
    <property type="entry name" value="RNA_pol_sigma70_r2"/>
</dbReference>
<keyword evidence="3" id="KW-0731">Sigma factor</keyword>
<dbReference type="Gene3D" id="1.10.10.10">
    <property type="entry name" value="Winged helix-like DNA-binding domain superfamily/Winged helix DNA-binding domain"/>
    <property type="match status" value="1"/>
</dbReference>
<dbReference type="AlphaFoldDB" id="A0A6G9Y7X4"/>
<keyword evidence="2" id="KW-0805">Transcription regulation</keyword>
<dbReference type="EMBL" id="CP046172">
    <property type="protein sequence ID" value="QIS09244.1"/>
    <property type="molecule type" value="Genomic_DNA"/>
</dbReference>
<evidence type="ECO:0000259" key="7">
    <source>
        <dbReference type="Pfam" id="PF04542"/>
    </source>
</evidence>
<feature type="domain" description="RNA polymerase sigma factor 70 region 4 type 2" evidence="8">
    <location>
        <begin position="131"/>
        <end position="183"/>
    </location>
</feature>
<evidence type="ECO:0000256" key="2">
    <source>
        <dbReference type="ARBA" id="ARBA00023015"/>
    </source>
</evidence>
<evidence type="ECO:0000313" key="10">
    <source>
        <dbReference type="Proteomes" id="UP000503540"/>
    </source>
</evidence>
<dbReference type="SUPFAM" id="SSF88659">
    <property type="entry name" value="Sigma3 and sigma4 domains of RNA polymerase sigma factors"/>
    <property type="match status" value="1"/>
</dbReference>
<dbReference type="InterPro" id="IPR039425">
    <property type="entry name" value="RNA_pol_sigma-70-like"/>
</dbReference>
<feature type="compositionally biased region" description="Basic and acidic residues" evidence="6">
    <location>
        <begin position="1"/>
        <end position="20"/>
    </location>
</feature>
<dbReference type="GO" id="GO:0016987">
    <property type="term" value="F:sigma factor activity"/>
    <property type="evidence" value="ECO:0007669"/>
    <property type="project" value="UniProtKB-KW"/>
</dbReference>
<dbReference type="InterPro" id="IPR013325">
    <property type="entry name" value="RNA_pol_sigma_r2"/>
</dbReference>
<accession>A0A6G9Y7X4</accession>
<dbReference type="PANTHER" id="PTHR43133:SF8">
    <property type="entry name" value="RNA POLYMERASE SIGMA FACTOR HI_1459-RELATED"/>
    <property type="match status" value="1"/>
</dbReference>
<keyword evidence="4" id="KW-0238">DNA-binding</keyword>
<dbReference type="GO" id="GO:0006352">
    <property type="term" value="P:DNA-templated transcription initiation"/>
    <property type="evidence" value="ECO:0007669"/>
    <property type="project" value="InterPro"/>
</dbReference>
<reference evidence="9 10" key="1">
    <citation type="journal article" date="2019" name="ACS Chem. Biol.">
        <title>Identification and Mobilization of a Cryptic Antibiotic Biosynthesis Gene Locus from a Human-Pathogenic Nocardia Isolate.</title>
        <authorList>
            <person name="Herisse M."/>
            <person name="Ishida K."/>
            <person name="Porter J.L."/>
            <person name="Howden B."/>
            <person name="Hertweck C."/>
            <person name="Stinear T.P."/>
            <person name="Pidot S.J."/>
        </authorList>
    </citation>
    <scope>NUCLEOTIDE SEQUENCE [LARGE SCALE GENOMIC DNA]</scope>
    <source>
        <strain evidence="9 10">AUSMDU00012717</strain>
    </source>
</reference>
<protein>
    <submittedName>
        <fullName evidence="9">Sigma-70 family RNA polymerase sigma factor</fullName>
    </submittedName>
</protein>
<evidence type="ECO:0000256" key="1">
    <source>
        <dbReference type="ARBA" id="ARBA00010641"/>
    </source>
</evidence>
<evidence type="ECO:0000256" key="6">
    <source>
        <dbReference type="SAM" id="MobiDB-lite"/>
    </source>
</evidence>
<evidence type="ECO:0000256" key="5">
    <source>
        <dbReference type="ARBA" id="ARBA00023163"/>
    </source>
</evidence>
<dbReference type="Pfam" id="PF08281">
    <property type="entry name" value="Sigma70_r4_2"/>
    <property type="match status" value="1"/>
</dbReference>
<evidence type="ECO:0000259" key="8">
    <source>
        <dbReference type="Pfam" id="PF08281"/>
    </source>
</evidence>
<dbReference type="SUPFAM" id="SSF88946">
    <property type="entry name" value="Sigma2 domain of RNA polymerase sigma factors"/>
    <property type="match status" value="1"/>
</dbReference>
<dbReference type="CDD" id="cd06171">
    <property type="entry name" value="Sigma70_r4"/>
    <property type="match status" value="1"/>
</dbReference>
<evidence type="ECO:0000313" key="9">
    <source>
        <dbReference type="EMBL" id="QIS09244.1"/>
    </source>
</evidence>
<comment type="similarity">
    <text evidence="1">Belongs to the sigma-70 factor family. ECF subfamily.</text>
</comment>
<dbReference type="Proteomes" id="UP000503540">
    <property type="component" value="Chromosome"/>
</dbReference>
<proteinExistence type="inferred from homology"/>
<dbReference type="InterPro" id="IPR014284">
    <property type="entry name" value="RNA_pol_sigma-70_dom"/>
</dbReference>
<feature type="domain" description="RNA polymerase sigma-70 region 2" evidence="7">
    <location>
        <begin position="30"/>
        <end position="98"/>
    </location>
</feature>
<gene>
    <name evidence="9" type="ORF">F5544_06665</name>
</gene>
<dbReference type="KEGG" id="nah:F5544_06665"/>
<evidence type="ECO:0000256" key="3">
    <source>
        <dbReference type="ARBA" id="ARBA00023082"/>
    </source>
</evidence>
<keyword evidence="5" id="KW-0804">Transcription</keyword>
<name>A0A6G9Y7X4_9NOCA</name>
<dbReference type="InterPro" id="IPR013324">
    <property type="entry name" value="RNA_pol_sigma_r3/r4-like"/>
</dbReference>
<dbReference type="Gene3D" id="1.10.1740.10">
    <property type="match status" value="1"/>
</dbReference>
<organism evidence="9 10">
    <name type="scientific">Nocardia arthritidis</name>
    <dbReference type="NCBI Taxonomy" id="228602"/>
    <lineage>
        <taxon>Bacteria</taxon>
        <taxon>Bacillati</taxon>
        <taxon>Actinomycetota</taxon>
        <taxon>Actinomycetes</taxon>
        <taxon>Mycobacteriales</taxon>
        <taxon>Nocardiaceae</taxon>
        <taxon>Nocardia</taxon>
    </lineage>
</organism>
<keyword evidence="10" id="KW-1185">Reference proteome</keyword>
<sequence length="195" mass="21341">MSVTDLMRDRGSPPDTDYRPDGPVAEFEQLYRANFGLVLAYFARRTTDPQIAADLTADTFVAAITSFGTFDPRRGSPRGWLLGIAKNVYARHCENTSRARDAMARLGGRRALDIDEASELLVRIDDERSGRELLASLAELAPVDRGAVELVDVAGLTPKEAAAALGISAGALRVRLFRARAKLRNLFDHNRKGAK</sequence>
<evidence type="ECO:0000256" key="4">
    <source>
        <dbReference type="ARBA" id="ARBA00023125"/>
    </source>
</evidence>